<dbReference type="Pfam" id="PF07714">
    <property type="entry name" value="PK_Tyr_Ser-Thr"/>
    <property type="match status" value="1"/>
</dbReference>
<dbReference type="GO" id="GO:0005524">
    <property type="term" value="F:ATP binding"/>
    <property type="evidence" value="ECO:0007669"/>
    <property type="project" value="InterPro"/>
</dbReference>
<dbReference type="GO" id="GO:0004674">
    <property type="term" value="F:protein serine/threonine kinase activity"/>
    <property type="evidence" value="ECO:0007669"/>
    <property type="project" value="TreeGrafter"/>
</dbReference>
<dbReference type="PROSITE" id="PS50011">
    <property type="entry name" value="PROTEIN_KINASE_DOM"/>
    <property type="match status" value="1"/>
</dbReference>
<organism evidence="2 3">
    <name type="scientific">Tetrabaena socialis</name>
    <dbReference type="NCBI Taxonomy" id="47790"/>
    <lineage>
        <taxon>Eukaryota</taxon>
        <taxon>Viridiplantae</taxon>
        <taxon>Chlorophyta</taxon>
        <taxon>core chlorophytes</taxon>
        <taxon>Chlorophyceae</taxon>
        <taxon>CS clade</taxon>
        <taxon>Chlamydomonadales</taxon>
        <taxon>Tetrabaenaceae</taxon>
        <taxon>Tetrabaena</taxon>
    </lineage>
</organism>
<dbReference type="InterPro" id="IPR011009">
    <property type="entry name" value="Kinase-like_dom_sf"/>
</dbReference>
<dbReference type="AlphaFoldDB" id="A0A2J8A4P9"/>
<accession>A0A2J8A4P9</accession>
<dbReference type="PROSITE" id="PS00108">
    <property type="entry name" value="PROTEIN_KINASE_ST"/>
    <property type="match status" value="1"/>
</dbReference>
<dbReference type="EMBL" id="PGGS01000177">
    <property type="protein sequence ID" value="PNH07502.1"/>
    <property type="molecule type" value="Genomic_DNA"/>
</dbReference>
<name>A0A2J8A4P9_9CHLO</name>
<dbReference type="PANTHER" id="PTHR44329:SF214">
    <property type="entry name" value="PROTEIN KINASE DOMAIN-CONTAINING PROTEIN"/>
    <property type="match status" value="1"/>
</dbReference>
<keyword evidence="2" id="KW-0418">Kinase</keyword>
<dbReference type="Gene3D" id="3.30.200.20">
    <property type="entry name" value="Phosphorylase Kinase, domain 1"/>
    <property type="match status" value="1"/>
</dbReference>
<keyword evidence="3" id="KW-1185">Reference proteome</keyword>
<reference evidence="2 3" key="1">
    <citation type="journal article" date="2017" name="Mol. Biol. Evol.">
        <title>The 4-celled Tetrabaena socialis nuclear genome reveals the essential components for genetic control of cell number at the origin of multicellularity in the volvocine lineage.</title>
        <authorList>
            <person name="Featherston J."/>
            <person name="Arakaki Y."/>
            <person name="Hanschen E.R."/>
            <person name="Ferris P.J."/>
            <person name="Michod R.E."/>
            <person name="Olson B.J.S.C."/>
            <person name="Nozaki H."/>
            <person name="Durand P.M."/>
        </authorList>
    </citation>
    <scope>NUCLEOTIDE SEQUENCE [LARGE SCALE GENOMIC DNA]</scope>
    <source>
        <strain evidence="2 3">NIES-571</strain>
    </source>
</reference>
<dbReference type="Gene3D" id="1.10.510.10">
    <property type="entry name" value="Transferase(Phosphotransferase) domain 1"/>
    <property type="match status" value="1"/>
</dbReference>
<evidence type="ECO:0000259" key="1">
    <source>
        <dbReference type="PROSITE" id="PS50011"/>
    </source>
</evidence>
<dbReference type="InterPro" id="IPR001245">
    <property type="entry name" value="Ser-Thr/Tyr_kinase_cat_dom"/>
</dbReference>
<dbReference type="InterPro" id="IPR008271">
    <property type="entry name" value="Ser/Thr_kinase_AS"/>
</dbReference>
<dbReference type="InterPro" id="IPR051681">
    <property type="entry name" value="Ser/Thr_Kinases-Pseudokinases"/>
</dbReference>
<comment type="caution">
    <text evidence="2">The sequence shown here is derived from an EMBL/GenBank/DDBJ whole genome shotgun (WGS) entry which is preliminary data.</text>
</comment>
<proteinExistence type="predicted"/>
<dbReference type="SUPFAM" id="SSF56112">
    <property type="entry name" value="Protein kinase-like (PK-like)"/>
    <property type="match status" value="1"/>
</dbReference>
<dbReference type="OrthoDB" id="540795at2759"/>
<dbReference type="PANTHER" id="PTHR44329">
    <property type="entry name" value="SERINE/THREONINE-PROTEIN KINASE TNNI3K-RELATED"/>
    <property type="match status" value="1"/>
</dbReference>
<protein>
    <submittedName>
        <fullName evidence="2">Cyclin-dependent kinase 1</fullName>
    </submittedName>
</protein>
<gene>
    <name evidence="2" type="ORF">TSOC_006046</name>
</gene>
<feature type="domain" description="Protein kinase" evidence="1">
    <location>
        <begin position="1"/>
        <end position="85"/>
    </location>
</feature>
<keyword evidence="2" id="KW-0808">Transferase</keyword>
<sequence>MAVAVKLLDPEVHVLSRLDHPNVVRFYGACLDPQQPFLVQELMAMPLSKLIHVVHRDLKPGNVLLDAEGLTAKIADFGLARGQKA</sequence>
<evidence type="ECO:0000313" key="2">
    <source>
        <dbReference type="EMBL" id="PNH07502.1"/>
    </source>
</evidence>
<evidence type="ECO:0000313" key="3">
    <source>
        <dbReference type="Proteomes" id="UP000236333"/>
    </source>
</evidence>
<dbReference type="InterPro" id="IPR000719">
    <property type="entry name" value="Prot_kinase_dom"/>
</dbReference>
<dbReference type="Pfam" id="PF00069">
    <property type="entry name" value="Pkinase"/>
    <property type="match status" value="1"/>
</dbReference>
<dbReference type="Proteomes" id="UP000236333">
    <property type="component" value="Unassembled WGS sequence"/>
</dbReference>